<keyword evidence="5" id="KW-0378">Hydrolase</keyword>
<keyword evidence="1" id="KW-0805">Transcription regulation</keyword>
<evidence type="ECO:0000256" key="3">
    <source>
        <dbReference type="ARBA" id="ARBA00023163"/>
    </source>
</evidence>
<dbReference type="InterPro" id="IPR044925">
    <property type="entry name" value="His-Me_finger_sf"/>
</dbReference>
<name>A0A3G5A421_9VIRU</name>
<keyword evidence="5" id="KW-0255">Endonuclease</keyword>
<dbReference type="EMBL" id="MK072332">
    <property type="protein sequence ID" value="AYV81985.1"/>
    <property type="molecule type" value="Genomic_DNA"/>
</dbReference>
<dbReference type="SUPFAM" id="SSF54060">
    <property type="entry name" value="His-Me finger endonucleases"/>
    <property type="match status" value="1"/>
</dbReference>
<keyword evidence="2" id="KW-0238">DNA-binding</keyword>
<gene>
    <name evidence="5" type="ORF">Homavirus1_15</name>
</gene>
<proteinExistence type="predicted"/>
<evidence type="ECO:0000256" key="1">
    <source>
        <dbReference type="ARBA" id="ARBA00023015"/>
    </source>
</evidence>
<accession>A0A3G5A421</accession>
<dbReference type="GO" id="GO:0003677">
    <property type="term" value="F:DNA binding"/>
    <property type="evidence" value="ECO:0007669"/>
    <property type="project" value="UniProtKB-KW"/>
</dbReference>
<dbReference type="InterPro" id="IPR001471">
    <property type="entry name" value="AP2/ERF_dom"/>
</dbReference>
<feature type="domain" description="AP2/ERF" evidence="4">
    <location>
        <begin position="140"/>
        <end position="199"/>
    </location>
</feature>
<dbReference type="GO" id="GO:0003700">
    <property type="term" value="F:DNA-binding transcription factor activity"/>
    <property type="evidence" value="ECO:0007669"/>
    <property type="project" value="InterPro"/>
</dbReference>
<dbReference type="GO" id="GO:0004519">
    <property type="term" value="F:endonuclease activity"/>
    <property type="evidence" value="ECO:0007669"/>
    <property type="project" value="UniProtKB-KW"/>
</dbReference>
<keyword evidence="5" id="KW-0540">Nuclease</keyword>
<dbReference type="Pfam" id="PF13392">
    <property type="entry name" value="HNH_3"/>
    <property type="match status" value="1"/>
</dbReference>
<organism evidence="5">
    <name type="scientific">Homavirus sp</name>
    <dbReference type="NCBI Taxonomy" id="2487769"/>
    <lineage>
        <taxon>Viruses</taxon>
        <taxon>Varidnaviria</taxon>
        <taxon>Bamfordvirae</taxon>
        <taxon>Nucleocytoviricota</taxon>
        <taxon>Megaviricetes</taxon>
        <taxon>Imitervirales</taxon>
        <taxon>Mimiviridae</taxon>
        <taxon>Klosneuvirinae</taxon>
    </lineage>
</organism>
<reference evidence="5" key="1">
    <citation type="submission" date="2018-10" db="EMBL/GenBank/DDBJ databases">
        <title>Hidden diversity of soil giant viruses.</title>
        <authorList>
            <person name="Schulz F."/>
            <person name="Alteio L."/>
            <person name="Goudeau D."/>
            <person name="Ryan E.M."/>
            <person name="Malmstrom R.R."/>
            <person name="Blanchard J."/>
            <person name="Woyke T."/>
        </authorList>
    </citation>
    <scope>NUCLEOTIDE SEQUENCE</scope>
    <source>
        <strain evidence="5">HOV1</strain>
    </source>
</reference>
<dbReference type="InterPro" id="IPR003615">
    <property type="entry name" value="HNH_nuc"/>
</dbReference>
<dbReference type="PROSITE" id="PS51032">
    <property type="entry name" value="AP2_ERF"/>
    <property type="match status" value="1"/>
</dbReference>
<sequence>MKTNTISKYLKGDQIVYSLEECDSIELELLGSHADDKEAYAIISKQSLPIICDYSWYLSKGGYPIGYPSPLTKTITNKEEKENLAVGIKMHRLIVPHVKKGYVVDHINRNKRDNRLENLRVCTQKENSYNTTRSTNSKNNYKGVRIAKKKKNDDRLWTAYITKDGKKYEITNIQSEYEAAQIYDMMAEELFGEFAGKNL</sequence>
<evidence type="ECO:0000256" key="2">
    <source>
        <dbReference type="ARBA" id="ARBA00023125"/>
    </source>
</evidence>
<evidence type="ECO:0000313" key="5">
    <source>
        <dbReference type="EMBL" id="AYV81985.1"/>
    </source>
</evidence>
<dbReference type="Gene3D" id="3.90.75.20">
    <property type="match status" value="1"/>
</dbReference>
<evidence type="ECO:0000259" key="4">
    <source>
        <dbReference type="PROSITE" id="PS51032"/>
    </source>
</evidence>
<keyword evidence="3" id="KW-0804">Transcription</keyword>
<protein>
    <submittedName>
        <fullName evidence="5">HNH endonuclease</fullName>
    </submittedName>
</protein>